<evidence type="ECO:0000256" key="5">
    <source>
        <dbReference type="ARBA" id="ARBA00023136"/>
    </source>
</evidence>
<name>A0A7G9RWU7_9FIRM</name>
<keyword evidence="9" id="KW-1185">Reference proteome</keyword>
<feature type="transmembrane region" description="Helical" evidence="6">
    <location>
        <begin position="45"/>
        <end position="65"/>
    </location>
</feature>
<feature type="transmembrane region" description="Helical" evidence="6">
    <location>
        <begin position="268"/>
        <end position="289"/>
    </location>
</feature>
<dbReference type="PROSITE" id="PS50850">
    <property type="entry name" value="MFS"/>
    <property type="match status" value="1"/>
</dbReference>
<dbReference type="InterPro" id="IPR036259">
    <property type="entry name" value="MFS_trans_sf"/>
</dbReference>
<feature type="transmembrane region" description="Helical" evidence="6">
    <location>
        <begin position="174"/>
        <end position="193"/>
    </location>
</feature>
<feature type="transmembrane region" description="Helical" evidence="6">
    <location>
        <begin position="320"/>
        <end position="338"/>
    </location>
</feature>
<sequence>MKLNTKRTVLIGLAFMSISAFWQLYDFLIPLILTNTFGVSDTIAGFVMSLDNILALFMLPFFGALSDKVDTKYGKRMPFIVIGTFVAVISLIIIPFAANEKILWLFVIGLLVVLIAMSTYRSPAVALMPDVTPKPMRSKGNAIINLMGAVGGMIALLMLNFLSPQKFSGNQYPIFIGIALFMAVSIFIMILFVRENRWRKEMESISEHVHAEEELVTESGEMKADVKSSLTYILISISLWFMGYNAVISAFSRYAVNELHLLESQASNILLVANISAIVCFIPIGILGTKMGRKKTIQLGILSLLTAFATAFFYRDGFSPLMYVNFALAGFGWAAINVNSLPMVLEMTTGGDVGKYTGLYYTFSMSAQIITPILSGFLFDVIGYHVLFPYASFFVLASLFTMTRVKHGDAKLSSYHIDEA</sequence>
<evidence type="ECO:0000256" key="6">
    <source>
        <dbReference type="SAM" id="Phobius"/>
    </source>
</evidence>
<evidence type="ECO:0000313" key="8">
    <source>
        <dbReference type="EMBL" id="QNN60072.1"/>
    </source>
</evidence>
<feature type="transmembrane region" description="Helical" evidence="6">
    <location>
        <begin position="359"/>
        <end position="378"/>
    </location>
</feature>
<feature type="transmembrane region" description="Helical" evidence="6">
    <location>
        <begin position="102"/>
        <end position="121"/>
    </location>
</feature>
<evidence type="ECO:0000256" key="4">
    <source>
        <dbReference type="ARBA" id="ARBA00022989"/>
    </source>
</evidence>
<comment type="subcellular location">
    <subcellularLocation>
        <location evidence="1">Cell membrane</location>
        <topology evidence="1">Multi-pass membrane protein</topology>
    </subcellularLocation>
</comment>
<keyword evidence="2" id="KW-0813">Transport</keyword>
<feature type="transmembrane region" description="Helical" evidence="6">
    <location>
        <begin position="7"/>
        <end position="25"/>
    </location>
</feature>
<dbReference type="PANTHER" id="PTHR23528">
    <property type="match status" value="1"/>
</dbReference>
<evidence type="ECO:0000256" key="3">
    <source>
        <dbReference type="ARBA" id="ARBA00022692"/>
    </source>
</evidence>
<dbReference type="Gene3D" id="1.20.1250.20">
    <property type="entry name" value="MFS general substrate transporter like domains"/>
    <property type="match status" value="2"/>
</dbReference>
<keyword evidence="5 6" id="KW-0472">Membrane</keyword>
<dbReference type="AlphaFoldDB" id="A0A7G9RWU7"/>
<accession>A0A7G9RWU7</accession>
<dbReference type="EMBL" id="CP060715">
    <property type="protein sequence ID" value="QNN60072.1"/>
    <property type="molecule type" value="Genomic_DNA"/>
</dbReference>
<dbReference type="Proteomes" id="UP000515928">
    <property type="component" value="Chromosome"/>
</dbReference>
<feature type="transmembrane region" description="Helical" evidence="6">
    <location>
        <begin position="77"/>
        <end position="96"/>
    </location>
</feature>
<dbReference type="PANTHER" id="PTHR23528:SF1">
    <property type="entry name" value="MAJOR FACILITATOR SUPERFAMILY (MFS) PROFILE DOMAIN-CONTAINING PROTEIN"/>
    <property type="match status" value="1"/>
</dbReference>
<evidence type="ECO:0000256" key="2">
    <source>
        <dbReference type="ARBA" id="ARBA00022448"/>
    </source>
</evidence>
<dbReference type="InterPro" id="IPR020846">
    <property type="entry name" value="MFS_dom"/>
</dbReference>
<keyword evidence="3 6" id="KW-0812">Transmembrane</keyword>
<reference evidence="8 9" key="1">
    <citation type="submission" date="2020-08" db="EMBL/GenBank/DDBJ databases">
        <title>Genome sequence of Erysipelothrix inopinata DSM 15511T.</title>
        <authorList>
            <person name="Hyun D.-W."/>
            <person name="Bae J.-W."/>
        </authorList>
    </citation>
    <scope>NUCLEOTIDE SEQUENCE [LARGE SCALE GENOMIC DNA]</scope>
    <source>
        <strain evidence="8 9">DSM 15511</strain>
    </source>
</reference>
<evidence type="ECO:0000259" key="7">
    <source>
        <dbReference type="PROSITE" id="PS50850"/>
    </source>
</evidence>
<feature type="transmembrane region" description="Helical" evidence="6">
    <location>
        <begin position="232"/>
        <end position="256"/>
    </location>
</feature>
<feature type="domain" description="Major facilitator superfamily (MFS) profile" evidence="7">
    <location>
        <begin position="1"/>
        <end position="409"/>
    </location>
</feature>
<protein>
    <submittedName>
        <fullName evidence="8">MFS transporter</fullName>
    </submittedName>
</protein>
<dbReference type="GO" id="GO:0005886">
    <property type="term" value="C:plasma membrane"/>
    <property type="evidence" value="ECO:0007669"/>
    <property type="project" value="UniProtKB-SubCell"/>
</dbReference>
<dbReference type="GO" id="GO:0022857">
    <property type="term" value="F:transmembrane transporter activity"/>
    <property type="evidence" value="ECO:0007669"/>
    <property type="project" value="InterPro"/>
</dbReference>
<evidence type="ECO:0000313" key="9">
    <source>
        <dbReference type="Proteomes" id="UP000515928"/>
    </source>
</evidence>
<dbReference type="KEGG" id="eio:H9L01_06765"/>
<proteinExistence type="predicted"/>
<dbReference type="InterPro" id="IPR011701">
    <property type="entry name" value="MFS"/>
</dbReference>
<dbReference type="SUPFAM" id="SSF103473">
    <property type="entry name" value="MFS general substrate transporter"/>
    <property type="match status" value="1"/>
</dbReference>
<dbReference type="Pfam" id="PF07690">
    <property type="entry name" value="MFS_1"/>
    <property type="match status" value="1"/>
</dbReference>
<feature type="transmembrane region" description="Helical" evidence="6">
    <location>
        <begin position="142"/>
        <end position="162"/>
    </location>
</feature>
<organism evidence="8 9">
    <name type="scientific">Erysipelothrix inopinata</name>
    <dbReference type="NCBI Taxonomy" id="225084"/>
    <lineage>
        <taxon>Bacteria</taxon>
        <taxon>Bacillati</taxon>
        <taxon>Bacillota</taxon>
        <taxon>Erysipelotrichia</taxon>
        <taxon>Erysipelotrichales</taxon>
        <taxon>Erysipelotrichaceae</taxon>
        <taxon>Erysipelothrix</taxon>
    </lineage>
</organism>
<keyword evidence="4 6" id="KW-1133">Transmembrane helix</keyword>
<feature type="transmembrane region" description="Helical" evidence="6">
    <location>
        <begin position="296"/>
        <end position="314"/>
    </location>
</feature>
<feature type="transmembrane region" description="Helical" evidence="6">
    <location>
        <begin position="384"/>
        <end position="402"/>
    </location>
</feature>
<gene>
    <name evidence="8" type="ORF">H9L01_06765</name>
</gene>
<evidence type="ECO:0000256" key="1">
    <source>
        <dbReference type="ARBA" id="ARBA00004651"/>
    </source>
</evidence>
<dbReference type="RefSeq" id="WP_187533205.1">
    <property type="nucleotide sequence ID" value="NZ_CBCSHU010000029.1"/>
</dbReference>